<gene>
    <name evidence="2" type="ORF">HNP48_004977</name>
</gene>
<evidence type="ECO:0000313" key="3">
    <source>
        <dbReference type="Proteomes" id="UP000575083"/>
    </source>
</evidence>
<accession>A0A7X0PIM8</accession>
<dbReference type="GO" id="GO:0002161">
    <property type="term" value="F:aminoacyl-tRNA deacylase activity"/>
    <property type="evidence" value="ECO:0007669"/>
    <property type="project" value="InterPro"/>
</dbReference>
<protein>
    <submittedName>
        <fullName evidence="2">Cys-tRNA(Pro)/Cys-tRNA(Cys) deacylase</fullName>
        <ecNumber evidence="2">3.1.1.-</ecNumber>
    </submittedName>
</protein>
<feature type="domain" description="YbaK/aminoacyl-tRNA synthetase-associated" evidence="1">
    <location>
        <begin position="23"/>
        <end position="141"/>
    </location>
</feature>
<dbReference type="AlphaFoldDB" id="A0A7X0PIM8"/>
<dbReference type="EMBL" id="JACHLK010000012">
    <property type="protein sequence ID" value="MBB6562267.1"/>
    <property type="molecule type" value="Genomic_DNA"/>
</dbReference>
<evidence type="ECO:0000259" key="1">
    <source>
        <dbReference type="Pfam" id="PF04073"/>
    </source>
</evidence>
<keyword evidence="2" id="KW-0378">Hydrolase</keyword>
<dbReference type="InterPro" id="IPR036754">
    <property type="entry name" value="YbaK/aa-tRNA-synt-asso_dom_sf"/>
</dbReference>
<evidence type="ECO:0000313" key="2">
    <source>
        <dbReference type="EMBL" id="MBB6562267.1"/>
    </source>
</evidence>
<sequence length="164" mass="16865">MPLAPVSATLLAQAQVAYRLHEHAEAHTTQQFMALGFPVQQMVKTLAFQAGDGGIVLVALCAADAVDYGAVARAVGTSRAKLTPLGEELLRERLGMQAGGVGPFVQQDGVRVLVDRQVPALPAVFCGSGERSSTLEVAGQAFSAIAGAVLGEFAKPVDAAVKGP</sequence>
<dbReference type="SUPFAM" id="SSF55826">
    <property type="entry name" value="YbaK/ProRS associated domain"/>
    <property type="match status" value="1"/>
</dbReference>
<dbReference type="CDD" id="cd04332">
    <property type="entry name" value="YbaK_like"/>
    <property type="match status" value="1"/>
</dbReference>
<dbReference type="Gene3D" id="3.90.960.10">
    <property type="entry name" value="YbaK/aminoacyl-tRNA synthetase-associated domain"/>
    <property type="match status" value="1"/>
</dbReference>
<dbReference type="Proteomes" id="UP000575083">
    <property type="component" value="Unassembled WGS sequence"/>
</dbReference>
<comment type="caution">
    <text evidence="2">The sequence shown here is derived from an EMBL/GenBank/DDBJ whole genome shotgun (WGS) entry which is preliminary data.</text>
</comment>
<reference evidence="2 3" key="1">
    <citation type="submission" date="2020-08" db="EMBL/GenBank/DDBJ databases">
        <title>Functional genomics of gut bacteria from endangered species of beetles.</title>
        <authorList>
            <person name="Carlos-Shanley C."/>
        </authorList>
    </citation>
    <scope>NUCLEOTIDE SEQUENCE [LARGE SCALE GENOMIC DNA]</scope>
    <source>
        <strain evidence="2 3">S00198</strain>
    </source>
</reference>
<dbReference type="EC" id="3.1.1.-" evidence="2"/>
<name>A0A7X0PIM8_9BURK</name>
<organism evidence="2 3">
    <name type="scientific">Acidovorax soli</name>
    <dbReference type="NCBI Taxonomy" id="592050"/>
    <lineage>
        <taxon>Bacteria</taxon>
        <taxon>Pseudomonadati</taxon>
        <taxon>Pseudomonadota</taxon>
        <taxon>Betaproteobacteria</taxon>
        <taxon>Burkholderiales</taxon>
        <taxon>Comamonadaceae</taxon>
        <taxon>Acidovorax</taxon>
    </lineage>
</organism>
<dbReference type="RefSeq" id="WP_184862110.1">
    <property type="nucleotide sequence ID" value="NZ_JACHLK010000012.1"/>
</dbReference>
<dbReference type="Pfam" id="PF04073">
    <property type="entry name" value="tRNA_edit"/>
    <property type="match status" value="1"/>
</dbReference>
<proteinExistence type="predicted"/>
<keyword evidence="3" id="KW-1185">Reference proteome</keyword>
<dbReference type="InterPro" id="IPR007214">
    <property type="entry name" value="YbaK/aa-tRNA-synth-assoc-dom"/>
</dbReference>